<gene>
    <name evidence="3" type="ORF">KFE25_008264</name>
</gene>
<dbReference type="Gene3D" id="3.60.21.10">
    <property type="match status" value="1"/>
</dbReference>
<organism evidence="3 4">
    <name type="scientific">Diacronema lutheri</name>
    <name type="common">Unicellular marine alga</name>
    <name type="synonym">Monochrysis lutheri</name>
    <dbReference type="NCBI Taxonomy" id="2081491"/>
    <lineage>
        <taxon>Eukaryota</taxon>
        <taxon>Haptista</taxon>
        <taxon>Haptophyta</taxon>
        <taxon>Pavlovophyceae</taxon>
        <taxon>Pavlovales</taxon>
        <taxon>Pavlovaceae</taxon>
        <taxon>Diacronema</taxon>
    </lineage>
</organism>
<feature type="region of interest" description="Disordered" evidence="1">
    <location>
        <begin position="277"/>
        <end position="296"/>
    </location>
</feature>
<dbReference type="GO" id="GO:0047631">
    <property type="term" value="F:ADP-ribose diphosphatase activity"/>
    <property type="evidence" value="ECO:0007669"/>
    <property type="project" value="TreeGrafter"/>
</dbReference>
<protein>
    <recommendedName>
        <fullName evidence="2">Calcineurin-like phosphoesterase domain-containing protein</fullName>
    </recommendedName>
</protein>
<dbReference type="Proteomes" id="UP000751190">
    <property type="component" value="Unassembled WGS sequence"/>
</dbReference>
<dbReference type="PANTHER" id="PTHR16509:SF8">
    <property type="entry name" value="MANGANESE-DEPENDENT ADP-RIBOSE_CDP-ALCOHOL DIPHOSPHATASE"/>
    <property type="match status" value="1"/>
</dbReference>
<evidence type="ECO:0000259" key="2">
    <source>
        <dbReference type="Pfam" id="PF00149"/>
    </source>
</evidence>
<evidence type="ECO:0000313" key="4">
    <source>
        <dbReference type="Proteomes" id="UP000751190"/>
    </source>
</evidence>
<dbReference type="Pfam" id="PF00149">
    <property type="entry name" value="Metallophos"/>
    <property type="match status" value="1"/>
</dbReference>
<dbReference type="OrthoDB" id="9675250at2759"/>
<keyword evidence="4" id="KW-1185">Reference proteome</keyword>
<feature type="domain" description="Calcineurin-like phosphoesterase" evidence="2">
    <location>
        <begin position="6"/>
        <end position="232"/>
    </location>
</feature>
<dbReference type="PANTHER" id="PTHR16509">
    <property type="match status" value="1"/>
</dbReference>
<proteinExistence type="predicted"/>
<evidence type="ECO:0000313" key="3">
    <source>
        <dbReference type="EMBL" id="KAG8466885.1"/>
    </source>
</evidence>
<dbReference type="OMA" id="GHNHAGN"/>
<dbReference type="InterPro" id="IPR004843">
    <property type="entry name" value="Calcineurin-like_PHP"/>
</dbReference>
<dbReference type="AlphaFoldDB" id="A0A8J5XWS1"/>
<dbReference type="GO" id="GO:0030145">
    <property type="term" value="F:manganese ion binding"/>
    <property type="evidence" value="ECO:0007669"/>
    <property type="project" value="TreeGrafter"/>
</dbReference>
<dbReference type="SUPFAM" id="SSF56300">
    <property type="entry name" value="Metallo-dependent phosphatases"/>
    <property type="match status" value="1"/>
</dbReference>
<dbReference type="GO" id="GO:0008663">
    <property type="term" value="F:2',3'-cyclic-nucleotide 2'-phosphodiesterase activity"/>
    <property type="evidence" value="ECO:0007669"/>
    <property type="project" value="TreeGrafter"/>
</dbReference>
<reference evidence="3" key="1">
    <citation type="submission" date="2021-05" db="EMBL/GenBank/DDBJ databases">
        <title>The genome of the haptophyte Pavlova lutheri (Diacronema luteri, Pavlovales) - a model for lipid biosynthesis in eukaryotic algae.</title>
        <authorList>
            <person name="Hulatt C.J."/>
            <person name="Posewitz M.C."/>
        </authorList>
    </citation>
    <scope>NUCLEOTIDE SEQUENCE</scope>
    <source>
        <strain evidence="3">NIVA-4/92</strain>
    </source>
</reference>
<evidence type="ECO:0000256" key="1">
    <source>
        <dbReference type="SAM" id="MobiDB-lite"/>
    </source>
</evidence>
<name>A0A8J5XWS1_DIALT</name>
<dbReference type="EMBL" id="JAGTXO010000007">
    <property type="protein sequence ID" value="KAG8466885.1"/>
    <property type="molecule type" value="Genomic_DNA"/>
</dbReference>
<dbReference type="GO" id="GO:0047734">
    <property type="term" value="F:CDP-glycerol diphosphatase activity"/>
    <property type="evidence" value="ECO:0007669"/>
    <property type="project" value="TreeGrafter"/>
</dbReference>
<dbReference type="InterPro" id="IPR029052">
    <property type="entry name" value="Metallo-depent_PP-like"/>
</dbReference>
<accession>A0A8J5XWS1</accession>
<sequence>MAASVRVGVIADVQYADKADDTRGGGRRHYRLSLAKLRAAVRAFNQHEPRLDLVLHLGDIIDGNVSHPATQVDFASVLRAFSRLRPPVAHVIGNHCLDVGRESLLTQLGIAPYYERRLSGEWILLVLDTTDVGVRGASAERVAEAKAFLAKHAGEPNAQPYNGGVGADQLGWLCARLTACRARGARAIVAGHMPLVRAAATADTLAYNGEEVAALLDEFCDVCPLYACGHWHGGGYARRPSGVHHWTCEGMVEAAEQARGYALMLVHADRIEVASPDQAGGVSSRTFELRPPSPSK</sequence>
<comment type="caution">
    <text evidence="3">The sequence shown here is derived from an EMBL/GenBank/DDBJ whole genome shotgun (WGS) entry which is preliminary data.</text>
</comment>